<feature type="domain" description="CO dehydrogenase/acetyl-CoA synthase delta subunit TIM barrel" evidence="2">
    <location>
        <begin position="20"/>
        <end position="259"/>
    </location>
</feature>
<dbReference type="SUPFAM" id="SSF51717">
    <property type="entry name" value="Dihydropteroate synthetase-like"/>
    <property type="match status" value="1"/>
</dbReference>
<dbReference type="HOGENOM" id="CLU_040403_1_0_2"/>
<protein>
    <submittedName>
        <fullName evidence="3">CO dehydrogenase/acetyl-CoA synthase delta subunit, TIM barrel</fullName>
    </submittedName>
</protein>
<dbReference type="GO" id="GO:0015948">
    <property type="term" value="P:methanogenesis"/>
    <property type="evidence" value="ECO:0007669"/>
    <property type="project" value="UniProtKB-KW"/>
</dbReference>
<dbReference type="PANTHER" id="PTHR36214">
    <property type="match status" value="1"/>
</dbReference>
<gene>
    <name evidence="3" type="ordered locus">Mpal_0804</name>
</gene>
<dbReference type="RefSeq" id="WP_012617485.1">
    <property type="nucleotide sequence ID" value="NC_011832.1"/>
</dbReference>
<dbReference type="Gene3D" id="3.20.20.20">
    <property type="entry name" value="Dihydropteroate synthase-like"/>
    <property type="match status" value="1"/>
</dbReference>
<name>B8GG92_METPE</name>
<dbReference type="KEGG" id="mpl:Mpal_0804"/>
<dbReference type="NCBIfam" id="NF003376">
    <property type="entry name" value="PRK04452.1-2"/>
    <property type="match status" value="1"/>
</dbReference>
<evidence type="ECO:0000313" key="3">
    <source>
        <dbReference type="EMBL" id="ACL16166.1"/>
    </source>
</evidence>
<reference evidence="3 4" key="1">
    <citation type="journal article" date="2015" name="Genome Announc.">
        <title>Complete Genome Sequence of Methanosphaerula palustris E1-9CT, a Hydrogenotrophic Methanogen Isolated from a Minerotrophic Fen Peatland.</title>
        <authorList>
            <person name="Cadillo-Quiroz H."/>
            <person name="Browne P."/>
            <person name="Kyrpides N."/>
            <person name="Woyke T."/>
            <person name="Goodwin L."/>
            <person name="Detter C."/>
            <person name="Yavitt J.B."/>
            <person name="Zinder S.H."/>
        </authorList>
    </citation>
    <scope>NUCLEOTIDE SEQUENCE [LARGE SCALE GENOMIC DNA]</scope>
    <source>
        <strain evidence="4">ATCC BAA-1556 / DSM 19958 / E1-9c</strain>
    </source>
</reference>
<dbReference type="InterPro" id="IPR011005">
    <property type="entry name" value="Dihydropteroate_synth-like_sf"/>
</dbReference>
<dbReference type="OrthoDB" id="67748at2157"/>
<dbReference type="EMBL" id="CP001338">
    <property type="protein sequence ID" value="ACL16166.1"/>
    <property type="molecule type" value="Genomic_DNA"/>
</dbReference>
<accession>B8GG92</accession>
<evidence type="ECO:0000313" key="4">
    <source>
        <dbReference type="Proteomes" id="UP000002457"/>
    </source>
</evidence>
<keyword evidence="1" id="KW-0484">Methanogenesis</keyword>
<dbReference type="Pfam" id="PF03599">
    <property type="entry name" value="CdhD"/>
    <property type="match status" value="1"/>
</dbReference>
<dbReference type="Proteomes" id="UP000002457">
    <property type="component" value="Chromosome"/>
</dbReference>
<evidence type="ECO:0000259" key="2">
    <source>
        <dbReference type="Pfam" id="PF03599"/>
    </source>
</evidence>
<dbReference type="AlphaFoldDB" id="B8GG92"/>
<dbReference type="eggNOG" id="arCOG01980">
    <property type="taxonomic scope" value="Archaea"/>
</dbReference>
<dbReference type="PANTHER" id="PTHR36214:SF5">
    <property type="entry name" value="ACETYL-COA DECARBONYLASE_SYNTHASE COMPLEX SUBUNIT DELTA"/>
    <property type="match status" value="1"/>
</dbReference>
<keyword evidence="4" id="KW-1185">Reference proteome</keyword>
<dbReference type="GeneID" id="7272293"/>
<organism evidence="3 4">
    <name type="scientific">Methanosphaerula palustris (strain ATCC BAA-1556 / DSM 19958 / E1-9c)</name>
    <dbReference type="NCBI Taxonomy" id="521011"/>
    <lineage>
        <taxon>Archaea</taxon>
        <taxon>Methanobacteriati</taxon>
        <taxon>Methanobacteriota</taxon>
        <taxon>Stenosarchaea group</taxon>
        <taxon>Methanomicrobia</taxon>
        <taxon>Methanomicrobiales</taxon>
        <taxon>Methanoregulaceae</taxon>
        <taxon>Methanosphaerula</taxon>
    </lineage>
</organism>
<evidence type="ECO:0000256" key="1">
    <source>
        <dbReference type="ARBA" id="ARBA00022994"/>
    </source>
</evidence>
<dbReference type="InterPro" id="IPR016041">
    <property type="entry name" value="Ac-CoA_synth_d_su_TIM-brl"/>
</dbReference>
<proteinExistence type="predicted"/>
<dbReference type="STRING" id="521011.Mpal_0804"/>
<dbReference type="InterPro" id="IPR051069">
    <property type="entry name" value="ACDS_complex_subunit"/>
</dbReference>
<sequence>MTDTTSSEWEGAIGTVTLGATAGEGGTRTVSYRIGGDQGLPYTGAFRPGEHQPLIVFEICDDPSIWSPLVKNAVGDQVNDPGDWAATVEKTYRADMVRLVLTSTRRRGFEDFPSINRTVEQVLSSTGLPLSIEGPSEPAIESEVFQRCGEAGQGERLLLGTAEATRYRSVAAAALTYHHAMIAQSPIDINLAKQLNILLREVGVPADQIVIDPYTGALGYGFEYSYSAMERIRFAALKGDSDLAMPMICAAGDTLNVKEIRDAPADEQDQMAIRWEVYSSLAAAIAGAAVLCVRHPGSVPVLRQALDALWVSRQEVKADGT</sequence>